<evidence type="ECO:0000256" key="3">
    <source>
        <dbReference type="ARBA" id="ARBA00034247"/>
    </source>
</evidence>
<organism evidence="6 7">
    <name type="scientific">Pseudoalteromonas ulvae</name>
    <dbReference type="NCBI Taxonomy" id="107327"/>
    <lineage>
        <taxon>Bacteria</taxon>
        <taxon>Pseudomonadati</taxon>
        <taxon>Pseudomonadota</taxon>
        <taxon>Gammaproteobacteria</taxon>
        <taxon>Alteromonadales</taxon>
        <taxon>Pseudoalteromonadaceae</taxon>
        <taxon>Pseudoalteromonas</taxon>
    </lineage>
</organism>
<dbReference type="Pfam" id="PF00990">
    <property type="entry name" value="GGDEF"/>
    <property type="match status" value="1"/>
</dbReference>
<comment type="catalytic activity">
    <reaction evidence="3">
        <text>2 GTP = 3',3'-c-di-GMP + 2 diphosphate</text>
        <dbReference type="Rhea" id="RHEA:24898"/>
        <dbReference type="ChEBI" id="CHEBI:33019"/>
        <dbReference type="ChEBI" id="CHEBI:37565"/>
        <dbReference type="ChEBI" id="CHEBI:58805"/>
        <dbReference type="EC" id="2.7.7.65"/>
    </reaction>
</comment>
<comment type="cofactor">
    <cofactor evidence="1">
        <name>Mg(2+)</name>
        <dbReference type="ChEBI" id="CHEBI:18420"/>
    </cofactor>
</comment>
<feature type="transmembrane region" description="Helical" evidence="4">
    <location>
        <begin position="7"/>
        <end position="26"/>
    </location>
</feature>
<reference evidence="6 7" key="1">
    <citation type="submission" date="2017-02" db="EMBL/GenBank/DDBJ databases">
        <title>Pseudoalteromonas ulvae TC14 Genome.</title>
        <authorList>
            <person name="Molmeret M."/>
        </authorList>
    </citation>
    <scope>NUCLEOTIDE SEQUENCE [LARGE SCALE GENOMIC DNA]</scope>
    <source>
        <strain evidence="6">TC14</strain>
    </source>
</reference>
<name>A0A244CLQ5_PSEDV</name>
<dbReference type="InterPro" id="IPR029787">
    <property type="entry name" value="Nucleotide_cyclase"/>
</dbReference>
<protein>
    <recommendedName>
        <fullName evidence="2">diguanylate cyclase</fullName>
        <ecNumber evidence="2">2.7.7.65</ecNumber>
    </recommendedName>
</protein>
<dbReference type="SUPFAM" id="SSF55073">
    <property type="entry name" value="Nucleotide cyclase"/>
    <property type="match status" value="1"/>
</dbReference>
<dbReference type="Gene3D" id="3.30.70.270">
    <property type="match status" value="1"/>
</dbReference>
<feature type="transmembrane region" description="Helical" evidence="4">
    <location>
        <begin position="32"/>
        <end position="52"/>
    </location>
</feature>
<dbReference type="OrthoDB" id="9812260at2"/>
<evidence type="ECO:0000313" key="7">
    <source>
        <dbReference type="Proteomes" id="UP000194841"/>
    </source>
</evidence>
<dbReference type="PANTHER" id="PTHR45138">
    <property type="entry name" value="REGULATORY COMPONENTS OF SENSORY TRANSDUCTION SYSTEM"/>
    <property type="match status" value="1"/>
</dbReference>
<dbReference type="InterPro" id="IPR050469">
    <property type="entry name" value="Diguanylate_Cyclase"/>
</dbReference>
<evidence type="ECO:0000256" key="2">
    <source>
        <dbReference type="ARBA" id="ARBA00012528"/>
    </source>
</evidence>
<proteinExistence type="predicted"/>
<dbReference type="FunFam" id="3.30.70.270:FF:000001">
    <property type="entry name" value="Diguanylate cyclase domain protein"/>
    <property type="match status" value="1"/>
</dbReference>
<evidence type="ECO:0000259" key="5">
    <source>
        <dbReference type="PROSITE" id="PS50887"/>
    </source>
</evidence>
<dbReference type="InterPro" id="IPR000160">
    <property type="entry name" value="GGDEF_dom"/>
</dbReference>
<dbReference type="CDD" id="cd01949">
    <property type="entry name" value="GGDEF"/>
    <property type="match status" value="1"/>
</dbReference>
<dbReference type="EC" id="2.7.7.65" evidence="2"/>
<dbReference type="PROSITE" id="PS50887">
    <property type="entry name" value="GGDEF"/>
    <property type="match status" value="1"/>
</dbReference>
<dbReference type="AlphaFoldDB" id="A0A244CLQ5"/>
<gene>
    <name evidence="6" type="ORF">B1199_17935</name>
</gene>
<dbReference type="EMBL" id="MWPV01000006">
    <property type="protein sequence ID" value="OUL56540.1"/>
    <property type="molecule type" value="Genomic_DNA"/>
</dbReference>
<keyword evidence="4" id="KW-1133">Transmembrane helix</keyword>
<evidence type="ECO:0000256" key="4">
    <source>
        <dbReference type="SAM" id="Phobius"/>
    </source>
</evidence>
<dbReference type="SMART" id="SM00267">
    <property type="entry name" value="GGDEF"/>
    <property type="match status" value="1"/>
</dbReference>
<dbReference type="GO" id="GO:0052621">
    <property type="term" value="F:diguanylate cyclase activity"/>
    <property type="evidence" value="ECO:0007669"/>
    <property type="project" value="UniProtKB-EC"/>
</dbReference>
<keyword evidence="7" id="KW-1185">Reference proteome</keyword>
<feature type="domain" description="GGDEF" evidence="5">
    <location>
        <begin position="159"/>
        <end position="292"/>
    </location>
</feature>
<feature type="transmembrane region" description="Helical" evidence="4">
    <location>
        <begin position="61"/>
        <end position="78"/>
    </location>
</feature>
<dbReference type="InterPro" id="IPR043128">
    <property type="entry name" value="Rev_trsase/Diguanyl_cyclase"/>
</dbReference>
<dbReference type="PANTHER" id="PTHR45138:SF9">
    <property type="entry name" value="DIGUANYLATE CYCLASE DGCM-RELATED"/>
    <property type="match status" value="1"/>
</dbReference>
<accession>A0A244CLQ5</accession>
<keyword evidence="4" id="KW-0812">Transmembrane</keyword>
<evidence type="ECO:0000313" key="6">
    <source>
        <dbReference type="EMBL" id="OUL56540.1"/>
    </source>
</evidence>
<dbReference type="RefSeq" id="WP_086745509.1">
    <property type="nucleotide sequence ID" value="NZ_MWPV01000006.1"/>
</dbReference>
<dbReference type="Proteomes" id="UP000194841">
    <property type="component" value="Unassembled WGS sequence"/>
</dbReference>
<comment type="caution">
    <text evidence="6">The sequence shown here is derived from an EMBL/GenBank/DDBJ whole genome shotgun (WGS) entry which is preliminary data.</text>
</comment>
<evidence type="ECO:0000256" key="1">
    <source>
        <dbReference type="ARBA" id="ARBA00001946"/>
    </source>
</evidence>
<feature type="transmembrane region" description="Helical" evidence="4">
    <location>
        <begin position="90"/>
        <end position="111"/>
    </location>
</feature>
<dbReference type="NCBIfam" id="TIGR00254">
    <property type="entry name" value="GGDEF"/>
    <property type="match status" value="1"/>
</dbReference>
<sequence length="295" mass="33599">MLRLGVIIVAIFACFFIAVNLAWFDMAPQLDWWSIVAEGAIFITLMVTLFSLGKLRANQEIYGYLTLGFCLILIAMLTEFLDEIFHHPTLLTAVFEDIFQVSGFILVAVGLKKWVHYNVKVNENLLQLAREDGLTGLFVRRFFLEQAQKQTALWQRNHQVFSILMLDIDRFKAVNDNFGHDGGDQVLVALAELLKETLRSTDLVSRWGGEEFIVLLPDTERTQAIDIAEKIRDKVANLSVSHHRHTIEITISIGITQIEQDDLDIHEVINRADLLLYQAKENGRNRCESALSQGK</sequence>
<keyword evidence="4" id="KW-0472">Membrane</keyword>